<dbReference type="RefSeq" id="WP_163694754.1">
    <property type="nucleotide sequence ID" value="NZ_AP022595.1"/>
</dbReference>
<sequence>MTIDVAARLAAGRASAIDTQTYVSACHVVGYTHPDLTAHGAQILEWYGGEDGLDLRALDADCALLRAAAATADEALRVAQDGSAVLSSAWQGDSASAASEFVDRHCTAGAAVARALHTAADACEVLRDTLGRIVDEKVDAAVSINDRRAAQRPAWLAAAAGVTGGGAARDEAVGMVTQQIAPYVDADIRTEWLPAMRSATQSVTGAYEDALRRLNDVPATYFEVPGQLGAPSVSVPSSTPVYSAAEPATVTVPAAAASAPVAEAVPVSSPPLPDALPAQPLPSPALAEPPGALGAGAPVGAPGVPDVSGGMSGLMGQIADALGGLFDEIPEPAIDDDRPELEGAVEPGEENDETGDVVGADTEDPVPEENPVTEDVVTDEPQPVDDPAVTAPAPPPPEPPAAEPLAAEQPDEQTPCEIAADELAQVGQ</sequence>
<feature type="region of interest" description="Disordered" evidence="1">
    <location>
        <begin position="328"/>
        <end position="428"/>
    </location>
</feature>
<dbReference type="AlphaFoldDB" id="A0A7I7SNS0"/>
<evidence type="ECO:0000256" key="1">
    <source>
        <dbReference type="SAM" id="MobiDB-lite"/>
    </source>
</evidence>
<keyword evidence="3" id="KW-1185">Reference proteome</keyword>
<protein>
    <submittedName>
        <fullName evidence="2">Uncharacterized protein</fullName>
    </submittedName>
</protein>
<feature type="region of interest" description="Disordered" evidence="1">
    <location>
        <begin position="273"/>
        <end position="299"/>
    </location>
</feature>
<feature type="compositionally biased region" description="Low complexity" evidence="1">
    <location>
        <begin position="284"/>
        <end position="299"/>
    </location>
</feature>
<evidence type="ECO:0000313" key="2">
    <source>
        <dbReference type="EMBL" id="BBY57486.1"/>
    </source>
</evidence>
<feature type="compositionally biased region" description="Pro residues" evidence="1">
    <location>
        <begin position="273"/>
        <end position="283"/>
    </location>
</feature>
<evidence type="ECO:0000313" key="3">
    <source>
        <dbReference type="Proteomes" id="UP000466445"/>
    </source>
</evidence>
<dbReference type="EMBL" id="AP022595">
    <property type="protein sequence ID" value="BBY57486.1"/>
    <property type="molecule type" value="Genomic_DNA"/>
</dbReference>
<proteinExistence type="predicted"/>
<gene>
    <name evidence="2" type="ORF">MSAR_06220</name>
</gene>
<feature type="compositionally biased region" description="Acidic residues" evidence="1">
    <location>
        <begin position="328"/>
        <end position="339"/>
    </location>
</feature>
<feature type="compositionally biased region" description="Pro residues" evidence="1">
    <location>
        <begin position="392"/>
        <end position="402"/>
    </location>
</feature>
<feature type="compositionally biased region" description="Acidic residues" evidence="1">
    <location>
        <begin position="347"/>
        <end position="367"/>
    </location>
</feature>
<organism evidence="2 3">
    <name type="scientific">Mycolicibacterium sarraceniae</name>
    <dbReference type="NCBI Taxonomy" id="1534348"/>
    <lineage>
        <taxon>Bacteria</taxon>
        <taxon>Bacillati</taxon>
        <taxon>Actinomycetota</taxon>
        <taxon>Actinomycetes</taxon>
        <taxon>Mycobacteriales</taxon>
        <taxon>Mycobacteriaceae</taxon>
        <taxon>Mycolicibacterium</taxon>
    </lineage>
</organism>
<accession>A0A7I7SNS0</accession>
<dbReference type="Proteomes" id="UP000466445">
    <property type="component" value="Chromosome"/>
</dbReference>
<reference evidence="2 3" key="1">
    <citation type="journal article" date="2019" name="Emerg. Microbes Infect.">
        <title>Comprehensive subspecies identification of 175 nontuberculous mycobacteria species based on 7547 genomic profiles.</title>
        <authorList>
            <person name="Matsumoto Y."/>
            <person name="Kinjo T."/>
            <person name="Motooka D."/>
            <person name="Nabeya D."/>
            <person name="Jung N."/>
            <person name="Uechi K."/>
            <person name="Horii T."/>
            <person name="Iida T."/>
            <person name="Fujita J."/>
            <person name="Nakamura S."/>
        </authorList>
    </citation>
    <scope>NUCLEOTIDE SEQUENCE [LARGE SCALE GENOMIC DNA]</scope>
    <source>
        <strain evidence="2 3">JCM 30395</strain>
    </source>
</reference>
<name>A0A7I7SNS0_9MYCO</name>
<dbReference type="KEGG" id="msar:MSAR_06220"/>